<dbReference type="PRINTS" id="PR00332">
    <property type="entry name" value="HISTRIAD"/>
</dbReference>
<dbReference type="PROSITE" id="PS00892">
    <property type="entry name" value="HIT_1"/>
    <property type="match status" value="1"/>
</dbReference>
<organism evidence="5 6">
    <name type="scientific">Dulcicalothrix desertica PCC 7102</name>
    <dbReference type="NCBI Taxonomy" id="232991"/>
    <lineage>
        <taxon>Bacteria</taxon>
        <taxon>Bacillati</taxon>
        <taxon>Cyanobacteriota</taxon>
        <taxon>Cyanophyceae</taxon>
        <taxon>Nostocales</taxon>
        <taxon>Calotrichaceae</taxon>
        <taxon>Dulcicalothrix</taxon>
    </lineage>
</organism>
<dbReference type="AlphaFoldDB" id="A0A3S1CR04"/>
<evidence type="ECO:0000256" key="1">
    <source>
        <dbReference type="PIRSR" id="PIRSR601310-1"/>
    </source>
</evidence>
<evidence type="ECO:0000256" key="3">
    <source>
        <dbReference type="PROSITE-ProRule" id="PRU00464"/>
    </source>
</evidence>
<reference evidence="5" key="2">
    <citation type="journal article" date="2019" name="Genome Biol. Evol.">
        <title>Day and night: Metabolic profiles and evolutionary relationships of six axenic non-marine cyanobacteria.</title>
        <authorList>
            <person name="Will S.E."/>
            <person name="Henke P."/>
            <person name="Boedeker C."/>
            <person name="Huang S."/>
            <person name="Brinkmann H."/>
            <person name="Rohde M."/>
            <person name="Jarek M."/>
            <person name="Friedl T."/>
            <person name="Seufert S."/>
            <person name="Schumacher M."/>
            <person name="Overmann J."/>
            <person name="Neumann-Schaal M."/>
            <person name="Petersen J."/>
        </authorList>
    </citation>
    <scope>NUCLEOTIDE SEQUENCE [LARGE SCALE GENOMIC DNA]</scope>
    <source>
        <strain evidence="5">PCC 7102</strain>
    </source>
</reference>
<dbReference type="InterPro" id="IPR019808">
    <property type="entry name" value="Histidine_triad_CS"/>
</dbReference>
<dbReference type="InterPro" id="IPR036265">
    <property type="entry name" value="HIT-like_sf"/>
</dbReference>
<dbReference type="SUPFAM" id="SSF54197">
    <property type="entry name" value="HIT-like"/>
    <property type="match status" value="1"/>
</dbReference>
<feature type="short sequence motif" description="Histidine triad motif" evidence="2 3">
    <location>
        <begin position="108"/>
        <end position="112"/>
    </location>
</feature>
<dbReference type="EMBL" id="RSCL01000004">
    <property type="protein sequence ID" value="RUT07713.1"/>
    <property type="molecule type" value="Genomic_DNA"/>
</dbReference>
<dbReference type="InterPro" id="IPR011146">
    <property type="entry name" value="HIT-like"/>
</dbReference>
<evidence type="ECO:0000256" key="2">
    <source>
        <dbReference type="PIRSR" id="PIRSR601310-3"/>
    </source>
</evidence>
<keyword evidence="6" id="KW-1185">Reference proteome</keyword>
<accession>A0A3S1CR04</accession>
<evidence type="ECO:0000313" key="6">
    <source>
        <dbReference type="Proteomes" id="UP000271624"/>
    </source>
</evidence>
<dbReference type="PANTHER" id="PTHR23089">
    <property type="entry name" value="HISTIDINE TRIAD HIT PROTEIN"/>
    <property type="match status" value="1"/>
</dbReference>
<dbReference type="CDD" id="cd01276">
    <property type="entry name" value="PKCI_related"/>
    <property type="match status" value="1"/>
</dbReference>
<dbReference type="PROSITE" id="PS51084">
    <property type="entry name" value="HIT_2"/>
    <property type="match status" value="1"/>
</dbReference>
<dbReference type="Proteomes" id="UP000271624">
    <property type="component" value="Unassembled WGS sequence"/>
</dbReference>
<dbReference type="FunFam" id="3.30.428.10:FF:000005">
    <property type="entry name" value="Histidine triad nucleotide-binding protein 1"/>
    <property type="match status" value="1"/>
</dbReference>
<dbReference type="Pfam" id="PF01230">
    <property type="entry name" value="HIT"/>
    <property type="match status" value="1"/>
</dbReference>
<dbReference type="InterPro" id="IPR001310">
    <property type="entry name" value="Histidine_triad_HIT"/>
</dbReference>
<dbReference type="GO" id="GO:0003824">
    <property type="term" value="F:catalytic activity"/>
    <property type="evidence" value="ECO:0007669"/>
    <property type="project" value="InterPro"/>
</dbReference>
<evidence type="ECO:0000313" key="5">
    <source>
        <dbReference type="EMBL" id="RUT07713.1"/>
    </source>
</evidence>
<comment type="caution">
    <text evidence="5">The sequence shown here is derived from an EMBL/GenBank/DDBJ whole genome shotgun (WGS) entry which is preliminary data.</text>
</comment>
<name>A0A3S1CR04_9CYAN</name>
<proteinExistence type="predicted"/>
<evidence type="ECO:0000259" key="4">
    <source>
        <dbReference type="PROSITE" id="PS51084"/>
    </source>
</evidence>
<sequence length="124" mass="13866">MVYQIIKLHMTNQDTIFGKIIRREIPADIVYEDDLALAFRDVNPQAPVHILVIPKKPIPKLSDAQSDDTELLGHLLQTVKKVAENEKLTNGYRVVINTGNDGGQTVFHMHLHILGGRPLGWPPG</sequence>
<feature type="domain" description="HIT" evidence="4">
    <location>
        <begin position="16"/>
        <end position="124"/>
    </location>
</feature>
<reference evidence="5" key="1">
    <citation type="submission" date="2018-12" db="EMBL/GenBank/DDBJ databases">
        <authorList>
            <person name="Will S."/>
            <person name="Neumann-Schaal M."/>
            <person name="Henke P."/>
        </authorList>
    </citation>
    <scope>NUCLEOTIDE SEQUENCE</scope>
    <source>
        <strain evidence="5">PCC 7102</strain>
    </source>
</reference>
<gene>
    <name evidence="5" type="ORF">DSM106972_019730</name>
</gene>
<feature type="active site" description="Tele-AMP-histidine intermediate" evidence="1">
    <location>
        <position position="110"/>
    </location>
</feature>
<protein>
    <submittedName>
        <fullName evidence="5">Histidine triad nucleotide-binding protein</fullName>
    </submittedName>
</protein>
<dbReference type="OrthoDB" id="9784774at2"/>
<dbReference type="Gene3D" id="3.30.428.10">
    <property type="entry name" value="HIT-like"/>
    <property type="match status" value="1"/>
</dbReference>